<dbReference type="Gramene" id="OPUNC10G15320.1">
    <property type="protein sequence ID" value="OPUNC10G15320.1"/>
    <property type="gene ID" value="OPUNC10G15320"/>
</dbReference>
<dbReference type="eggNOG" id="ENOG502QWJR">
    <property type="taxonomic scope" value="Eukaryota"/>
</dbReference>
<accession>A0A0E0MA58</accession>
<dbReference type="InterPro" id="IPR025564">
    <property type="entry name" value="CAAD_dom"/>
</dbReference>
<dbReference type="STRING" id="4537.A0A0E0MA58"/>
<dbReference type="Proteomes" id="UP000026962">
    <property type="component" value="Chromosome 10"/>
</dbReference>
<evidence type="ECO:0000256" key="2">
    <source>
        <dbReference type="SAM" id="MobiDB-lite"/>
    </source>
</evidence>
<comment type="subcellular location">
    <subcellularLocation>
        <location evidence="1">Membrane</location>
        <topology evidence="1">Multi-pass membrane protein</topology>
    </subcellularLocation>
</comment>
<dbReference type="InterPro" id="IPR033344">
    <property type="entry name" value="CURT1"/>
</dbReference>
<sequence>MPKPHLISFPPTTCGTHPTHPHFISHPPNRRALIPPPPSSDRTPSLLSVARRPPLYRRRHRSHLSGSCYVRSTAKHGSTYTEAMAPTVATTTPAAAAAAATTANEVKPAKRPVGLGLPALPPLPGLASSHGQPRVASFCKRLARNVVAMAAGEAPAAPLAANAEITEFINALKQEWDRIEDKYAVTTLAVAASLGMWSAGGVVSAIDRLPIVPGLMEAVGIGYSGWFAYRNLLFKPDREAFFAKVREVYEDIISG</sequence>
<dbReference type="PANTHER" id="PTHR33222">
    <property type="match status" value="1"/>
</dbReference>
<reference evidence="4" key="1">
    <citation type="submission" date="2015-04" db="UniProtKB">
        <authorList>
            <consortium name="EnsemblPlants"/>
        </authorList>
    </citation>
    <scope>IDENTIFICATION</scope>
</reference>
<evidence type="ECO:0000313" key="4">
    <source>
        <dbReference type="EnsemblPlants" id="OPUNC10G15320.1"/>
    </source>
</evidence>
<organism evidence="4">
    <name type="scientific">Oryza punctata</name>
    <name type="common">Red rice</name>
    <dbReference type="NCBI Taxonomy" id="4537"/>
    <lineage>
        <taxon>Eukaryota</taxon>
        <taxon>Viridiplantae</taxon>
        <taxon>Streptophyta</taxon>
        <taxon>Embryophyta</taxon>
        <taxon>Tracheophyta</taxon>
        <taxon>Spermatophyta</taxon>
        <taxon>Magnoliopsida</taxon>
        <taxon>Liliopsida</taxon>
        <taxon>Poales</taxon>
        <taxon>Poaceae</taxon>
        <taxon>BOP clade</taxon>
        <taxon>Oryzoideae</taxon>
        <taxon>Oryzeae</taxon>
        <taxon>Oryzinae</taxon>
        <taxon>Oryza</taxon>
    </lineage>
</organism>
<evidence type="ECO:0000313" key="5">
    <source>
        <dbReference type="Proteomes" id="UP000026962"/>
    </source>
</evidence>
<dbReference type="AlphaFoldDB" id="A0A0E0MA58"/>
<reference evidence="4" key="2">
    <citation type="submission" date="2018-05" db="EMBL/GenBank/DDBJ databases">
        <title>OpunRS2 (Oryza punctata Reference Sequence Version 2).</title>
        <authorList>
            <person name="Zhang J."/>
            <person name="Kudrna D."/>
            <person name="Lee S."/>
            <person name="Talag J."/>
            <person name="Welchert J."/>
            <person name="Wing R.A."/>
        </authorList>
    </citation>
    <scope>NUCLEOTIDE SEQUENCE [LARGE SCALE GENOMIC DNA]</scope>
</reference>
<protein>
    <recommendedName>
        <fullName evidence="3">Cyanobacterial aminoacyl-tRNA synthetase CAAD domain-containing protein</fullName>
    </recommendedName>
</protein>
<dbReference type="HOGENOM" id="CLU_095488_0_1_1"/>
<feature type="domain" description="Cyanobacterial aminoacyl-tRNA synthetase CAAD" evidence="3">
    <location>
        <begin position="172"/>
        <end position="253"/>
    </location>
</feature>
<name>A0A0E0MA58_ORYPU</name>
<feature type="region of interest" description="Disordered" evidence="2">
    <location>
        <begin position="1"/>
        <end position="46"/>
    </location>
</feature>
<dbReference type="GO" id="GO:0009535">
    <property type="term" value="C:chloroplast thylakoid membrane"/>
    <property type="evidence" value="ECO:0007669"/>
    <property type="project" value="TreeGrafter"/>
</dbReference>
<dbReference type="PANTHER" id="PTHR33222:SF6">
    <property type="entry name" value="EXPRESSED PROTEIN"/>
    <property type="match status" value="1"/>
</dbReference>
<feature type="compositionally biased region" description="Low complexity" evidence="2">
    <location>
        <begin position="10"/>
        <end position="22"/>
    </location>
</feature>
<proteinExistence type="predicted"/>
<dbReference type="EnsemblPlants" id="OPUNC10G15320.1">
    <property type="protein sequence ID" value="OPUNC10G15320.1"/>
    <property type="gene ID" value="OPUNC10G15320"/>
</dbReference>
<dbReference type="OMA" id="MASCRRI"/>
<evidence type="ECO:0000256" key="1">
    <source>
        <dbReference type="ARBA" id="ARBA00004141"/>
    </source>
</evidence>
<dbReference type="Pfam" id="PF14159">
    <property type="entry name" value="CAAD"/>
    <property type="match status" value="1"/>
</dbReference>
<keyword evidence="5" id="KW-1185">Reference proteome</keyword>
<evidence type="ECO:0000259" key="3">
    <source>
        <dbReference type="Pfam" id="PF14159"/>
    </source>
</evidence>